<dbReference type="PANTHER" id="PTHR45947">
    <property type="entry name" value="SULFOQUINOVOSYL TRANSFERASE SQD2"/>
    <property type="match status" value="1"/>
</dbReference>
<dbReference type="Pfam" id="PF00534">
    <property type="entry name" value="Glycos_transf_1"/>
    <property type="match status" value="1"/>
</dbReference>
<keyword evidence="3" id="KW-0328">Glycosyltransferase</keyword>
<feature type="domain" description="Glycosyltransferase subfamily 4-like N-terminal" evidence="2">
    <location>
        <begin position="3"/>
        <end position="103"/>
    </location>
</feature>
<dbReference type="EC" id="2.4.-.-" evidence="3"/>
<dbReference type="EMBL" id="JAFBED010000001">
    <property type="protein sequence ID" value="MBM7618274.1"/>
    <property type="molecule type" value="Genomic_DNA"/>
</dbReference>
<dbReference type="InterPro" id="IPR001296">
    <property type="entry name" value="Glyco_trans_1"/>
</dbReference>
<gene>
    <name evidence="3" type="ORF">JOC95_000116</name>
</gene>
<dbReference type="InterPro" id="IPR028098">
    <property type="entry name" value="Glyco_trans_4-like_N"/>
</dbReference>
<accession>A0ABS2NUF2</accession>
<dbReference type="Proteomes" id="UP000737402">
    <property type="component" value="Unassembled WGS sequence"/>
</dbReference>
<dbReference type="GO" id="GO:0016757">
    <property type="term" value="F:glycosyltransferase activity"/>
    <property type="evidence" value="ECO:0007669"/>
    <property type="project" value="UniProtKB-KW"/>
</dbReference>
<name>A0ABS2NUF2_9BACI</name>
<evidence type="ECO:0000313" key="4">
    <source>
        <dbReference type="Proteomes" id="UP000737402"/>
    </source>
</evidence>
<proteinExistence type="predicted"/>
<dbReference type="Pfam" id="PF13439">
    <property type="entry name" value="Glyco_transf_4"/>
    <property type="match status" value="1"/>
</dbReference>
<keyword evidence="3" id="KW-0808">Transferase</keyword>
<dbReference type="PANTHER" id="PTHR45947:SF3">
    <property type="entry name" value="SULFOQUINOVOSYL TRANSFERASE SQD2"/>
    <property type="match status" value="1"/>
</dbReference>
<protein>
    <submittedName>
        <fullName evidence="3">Glycosyltransferase EpsF</fullName>
        <ecNumber evidence="3">2.4.-.-</ecNumber>
    </submittedName>
</protein>
<feature type="domain" description="Glycosyl transferase family 1" evidence="1">
    <location>
        <begin position="119"/>
        <end position="278"/>
    </location>
</feature>
<comment type="caution">
    <text evidence="3">The sequence shown here is derived from an EMBL/GenBank/DDBJ whole genome shotgun (WGS) entry which is preliminary data.</text>
</comment>
<dbReference type="Gene3D" id="3.40.50.2000">
    <property type="entry name" value="Glycogen Phosphorylase B"/>
    <property type="match status" value="2"/>
</dbReference>
<organism evidence="3 4">
    <name type="scientific">Sutcliffiella tianshenii</name>
    <dbReference type="NCBI Taxonomy" id="1463404"/>
    <lineage>
        <taxon>Bacteria</taxon>
        <taxon>Bacillati</taxon>
        <taxon>Bacillota</taxon>
        <taxon>Bacilli</taxon>
        <taxon>Bacillales</taxon>
        <taxon>Bacillaceae</taxon>
        <taxon>Sutcliffiella</taxon>
    </lineage>
</organism>
<evidence type="ECO:0000313" key="3">
    <source>
        <dbReference type="EMBL" id="MBM7618274.1"/>
    </source>
</evidence>
<evidence type="ECO:0000259" key="1">
    <source>
        <dbReference type="Pfam" id="PF00534"/>
    </source>
</evidence>
<dbReference type="InterPro" id="IPR050194">
    <property type="entry name" value="Glycosyltransferase_grp1"/>
</dbReference>
<evidence type="ECO:0000259" key="2">
    <source>
        <dbReference type="Pfam" id="PF13439"/>
    </source>
</evidence>
<dbReference type="SUPFAM" id="SSF53756">
    <property type="entry name" value="UDP-Glycosyltransferase/glycogen phosphorylase"/>
    <property type="match status" value="1"/>
</dbReference>
<reference evidence="3 4" key="1">
    <citation type="submission" date="2021-01" db="EMBL/GenBank/DDBJ databases">
        <title>Genomic Encyclopedia of Type Strains, Phase IV (KMG-IV): sequencing the most valuable type-strain genomes for metagenomic binning, comparative biology and taxonomic classification.</title>
        <authorList>
            <person name="Goeker M."/>
        </authorList>
    </citation>
    <scope>NUCLEOTIDE SEQUENCE [LARGE SCALE GENOMIC DNA]</scope>
    <source>
        <strain evidence="3 4">DSM 25879</strain>
    </source>
</reference>
<sequence>MNMIKAIKEYGPYDVVHSHTLFHCGMANLAAKLAGVKIRIAHAHTTLDKNDTFLRKLYIFSMRTATKLFSTHYLACSKQAGAYLFGNATEENQKYMYFPNLIDYSKFMAGKKEEVSVFKKESGLENKKVIGHIGRFIEAKNHRFLLQVLKCLIKKDDSFTLLLVGNGDLREQIEEAAKNEGVSNYIKFVGLREDVDTMLQTMDVFVFPSKYEGLGLVLLEAQASGLPCIVSEAIQPEADLKLGLFTRLSLKDDPDLWAEKIIEITNQNKMELSMISSAFEKSGYSLTKGISKLVKIYNGKNQWREI</sequence>
<keyword evidence="4" id="KW-1185">Reference proteome</keyword>